<evidence type="ECO:0000256" key="8">
    <source>
        <dbReference type="RuleBase" id="RU369004"/>
    </source>
</evidence>
<keyword evidence="3 8" id="KW-0932">Cytokinin signaling pathway</keyword>
<dbReference type="PANTHER" id="PTHR28242:SF30">
    <property type="entry name" value="HISTIDINE-CONTAINING PHOSPHOTRANSFER PROTEIN 2"/>
    <property type="match status" value="1"/>
</dbReference>
<sequence length="149" mass="16778">MAGAALRDQLSALLSSMFSQGLVDEQFEQLQMLQDEGGTPGFVAEVVTLFCDDAERIIAEIATLLEQPIVSFDKVDAFVHQLKGSSASVGAQKVKFTCMQFRQFCQEKSRDGCLMALAVVRNEFYDLRNKFQTMLQLEQQIQAYDHKQQ</sequence>
<gene>
    <name evidence="10" type="ORF">GUJ93_ZPchr0002g24717</name>
</gene>
<name>A0A8J5S4G3_ZIZPA</name>
<feature type="modified residue" description="Phosphohistidine" evidence="7">
    <location>
        <position position="80"/>
    </location>
</feature>
<keyword evidence="5" id="KW-0539">Nucleus</keyword>
<reference evidence="10" key="1">
    <citation type="journal article" date="2021" name="bioRxiv">
        <title>Whole Genome Assembly and Annotation of Northern Wild Rice, Zizania palustris L., Supports a Whole Genome Duplication in the Zizania Genus.</title>
        <authorList>
            <person name="Haas M."/>
            <person name="Kono T."/>
            <person name="Macchietto M."/>
            <person name="Millas R."/>
            <person name="McGilp L."/>
            <person name="Shao M."/>
            <person name="Duquette J."/>
            <person name="Hirsch C.N."/>
            <person name="Kimball J."/>
        </authorList>
    </citation>
    <scope>NUCLEOTIDE SEQUENCE</scope>
    <source>
        <tissue evidence="10">Fresh leaf tissue</tissue>
    </source>
</reference>
<keyword evidence="2" id="KW-0716">Sensory transduction</keyword>
<protein>
    <recommendedName>
        <fullName evidence="8">Histidine-containing phosphotransfer protein</fullName>
    </recommendedName>
</protein>
<dbReference type="PROSITE" id="PS50894">
    <property type="entry name" value="HPT"/>
    <property type="match status" value="1"/>
</dbReference>
<comment type="subcellular location">
    <subcellularLocation>
        <location evidence="8">Cytoplasm</location>
        <location evidence="8">Cytosol</location>
    </subcellularLocation>
    <subcellularLocation>
        <location evidence="8">Nucleus</location>
    </subcellularLocation>
</comment>
<dbReference type="FunFam" id="1.20.120.160:FF:000001">
    <property type="entry name" value="Histidine-containing phosphotransfer protein 1"/>
    <property type="match status" value="1"/>
</dbReference>
<proteinExistence type="predicted"/>
<evidence type="ECO:0000256" key="5">
    <source>
        <dbReference type="ARBA" id="ARBA00023242"/>
    </source>
</evidence>
<organism evidence="10 11">
    <name type="scientific">Zizania palustris</name>
    <name type="common">Northern wild rice</name>
    <dbReference type="NCBI Taxonomy" id="103762"/>
    <lineage>
        <taxon>Eukaryota</taxon>
        <taxon>Viridiplantae</taxon>
        <taxon>Streptophyta</taxon>
        <taxon>Embryophyta</taxon>
        <taxon>Tracheophyta</taxon>
        <taxon>Spermatophyta</taxon>
        <taxon>Magnoliopsida</taxon>
        <taxon>Liliopsida</taxon>
        <taxon>Poales</taxon>
        <taxon>Poaceae</taxon>
        <taxon>BOP clade</taxon>
        <taxon>Oryzoideae</taxon>
        <taxon>Oryzeae</taxon>
        <taxon>Zizaniinae</taxon>
        <taxon>Zizania</taxon>
    </lineage>
</organism>
<evidence type="ECO:0000256" key="1">
    <source>
        <dbReference type="ARBA" id="ARBA00022490"/>
    </source>
</evidence>
<evidence type="ECO:0000256" key="6">
    <source>
        <dbReference type="ARBA" id="ARBA00057097"/>
    </source>
</evidence>
<keyword evidence="1" id="KW-0963">Cytoplasm</keyword>
<dbReference type="GO" id="GO:0000160">
    <property type="term" value="P:phosphorelay signal transduction system"/>
    <property type="evidence" value="ECO:0007669"/>
    <property type="project" value="UniProtKB-UniRule"/>
</dbReference>
<dbReference type="Pfam" id="PF01627">
    <property type="entry name" value="Hpt"/>
    <property type="match status" value="1"/>
</dbReference>
<accession>A0A8J5S4G3</accession>
<dbReference type="InterPro" id="IPR045871">
    <property type="entry name" value="AHP1-5/YPD1"/>
</dbReference>
<dbReference type="GO" id="GO:0009736">
    <property type="term" value="P:cytokinin-activated signaling pathway"/>
    <property type="evidence" value="ECO:0007669"/>
    <property type="project" value="UniProtKB-KW"/>
</dbReference>
<dbReference type="CDD" id="cd00088">
    <property type="entry name" value="HPT"/>
    <property type="match status" value="1"/>
</dbReference>
<feature type="domain" description="HPt" evidence="9">
    <location>
        <begin position="39"/>
        <end position="144"/>
    </location>
</feature>
<evidence type="ECO:0000313" key="11">
    <source>
        <dbReference type="Proteomes" id="UP000729402"/>
    </source>
</evidence>
<dbReference type="GO" id="GO:0005634">
    <property type="term" value="C:nucleus"/>
    <property type="evidence" value="ECO:0007669"/>
    <property type="project" value="UniProtKB-SubCell"/>
</dbReference>
<evidence type="ECO:0000313" key="10">
    <source>
        <dbReference type="EMBL" id="KAG8057788.1"/>
    </source>
</evidence>
<evidence type="ECO:0000256" key="2">
    <source>
        <dbReference type="ARBA" id="ARBA00022606"/>
    </source>
</evidence>
<dbReference type="Proteomes" id="UP000729402">
    <property type="component" value="Unassembled WGS sequence"/>
</dbReference>
<evidence type="ECO:0000256" key="3">
    <source>
        <dbReference type="ARBA" id="ARBA00022864"/>
    </source>
</evidence>
<comment type="function">
    <text evidence="6">Functions as a two-component phosphorelay mediators between cytokinin sensor histidine kinases and response regulators (B-type ARRs). Plays an important role in propagating cytokinin signal transduction through the multistep His-to-Asp phosphorelay. Functions as a positive regulator of the cytokinin signaling pathway. May play a regulatory role in salt and drought tolerance during plant development.</text>
</comment>
<dbReference type="GO" id="GO:0080038">
    <property type="term" value="P:positive regulation of cytokinin-activated signaling pathway"/>
    <property type="evidence" value="ECO:0007669"/>
    <property type="project" value="UniProtKB-ARBA"/>
</dbReference>
<dbReference type="EMBL" id="JAAALK010000287">
    <property type="protein sequence ID" value="KAG8057788.1"/>
    <property type="molecule type" value="Genomic_DNA"/>
</dbReference>
<dbReference type="OrthoDB" id="1673781at2759"/>
<dbReference type="GO" id="GO:0043424">
    <property type="term" value="F:protein histidine kinase binding"/>
    <property type="evidence" value="ECO:0007669"/>
    <property type="project" value="UniProtKB-UniRule"/>
</dbReference>
<comment type="domain">
    <text evidence="8">Histidine-containing phosphotransfer domain (HPt) contains an active histidine that mediates the phosphotransfer.</text>
</comment>
<reference evidence="10" key="2">
    <citation type="submission" date="2021-02" db="EMBL/GenBank/DDBJ databases">
        <authorList>
            <person name="Kimball J.A."/>
            <person name="Haas M.W."/>
            <person name="Macchietto M."/>
            <person name="Kono T."/>
            <person name="Duquette J."/>
            <person name="Shao M."/>
        </authorList>
    </citation>
    <scope>NUCLEOTIDE SEQUENCE</scope>
    <source>
        <tissue evidence="10">Fresh leaf tissue</tissue>
    </source>
</reference>
<dbReference type="GO" id="GO:0009927">
    <property type="term" value="F:histidine phosphotransfer kinase activity"/>
    <property type="evidence" value="ECO:0007669"/>
    <property type="project" value="UniProtKB-UniRule"/>
</dbReference>
<keyword evidence="11" id="KW-1185">Reference proteome</keyword>
<evidence type="ECO:0000259" key="9">
    <source>
        <dbReference type="PROSITE" id="PS50894"/>
    </source>
</evidence>
<dbReference type="AlphaFoldDB" id="A0A8J5S4G3"/>
<keyword evidence="7" id="KW-0597">Phosphoprotein</keyword>
<dbReference type="GO" id="GO:0005829">
    <property type="term" value="C:cytosol"/>
    <property type="evidence" value="ECO:0007669"/>
    <property type="project" value="UniProtKB-SubCell"/>
</dbReference>
<dbReference type="InterPro" id="IPR008207">
    <property type="entry name" value="Sig_transdc_His_kin_Hpt_dom"/>
</dbReference>
<evidence type="ECO:0000256" key="7">
    <source>
        <dbReference type="PROSITE-ProRule" id="PRU00110"/>
    </source>
</evidence>
<evidence type="ECO:0000256" key="4">
    <source>
        <dbReference type="ARBA" id="ARBA00023012"/>
    </source>
</evidence>
<dbReference type="PANTHER" id="PTHR28242">
    <property type="entry name" value="PHOSPHORELAY INTERMEDIATE PROTEIN YPD1"/>
    <property type="match status" value="1"/>
</dbReference>
<comment type="caution">
    <text evidence="10">The sequence shown here is derived from an EMBL/GenBank/DDBJ whole genome shotgun (WGS) entry which is preliminary data.</text>
</comment>
<keyword evidence="4 8" id="KW-0902">Two-component regulatory system</keyword>